<evidence type="ECO:0000256" key="3">
    <source>
        <dbReference type="PROSITE-ProRule" id="PRU00283"/>
    </source>
</evidence>
<dbReference type="EMBL" id="BQKI01000079">
    <property type="protein sequence ID" value="GJN26873.1"/>
    <property type="molecule type" value="Genomic_DNA"/>
</dbReference>
<dbReference type="InterPro" id="IPR027640">
    <property type="entry name" value="Kinesin-like_fam"/>
</dbReference>
<keyword evidence="1" id="KW-0493">Microtubule</keyword>
<dbReference type="PROSITE" id="PS50067">
    <property type="entry name" value="KINESIN_MOTOR_2"/>
    <property type="match status" value="1"/>
</dbReference>
<feature type="domain" description="Kinesin motor" evidence="4">
    <location>
        <begin position="33"/>
        <end position="263"/>
    </location>
</feature>
<comment type="similarity">
    <text evidence="3">Belongs to the TRAFAC class myosin-kinesin ATPase superfamily. Kinesin family.</text>
</comment>
<dbReference type="GO" id="GO:0008017">
    <property type="term" value="F:microtubule binding"/>
    <property type="evidence" value="ECO:0007669"/>
    <property type="project" value="InterPro"/>
</dbReference>
<protein>
    <recommendedName>
        <fullName evidence="4">Kinesin motor domain-containing protein</fullName>
    </recommendedName>
</protein>
<sequence length="263" mass="28601">MGAIGGDGPVYWDKVDGAETANGGGGGAGKLEKILVSVRLRPLSDKEIARGDPAEWECINDTTIISRSAYPDRPTAPTAYSFDRVFHSDCNTKEVYEDGAKAVALSVVSGINSSIFAYGQTSSGKTYTMTGITEYTVTDIYDYIAKKGTYVENLTEVILRNSEHLKELISVCETQRRTGETYLNENSSRSHQILKLTIESSAREFLGKDKSTTLVACVNFVDLAGSERASQALSAGTRLKEGCHINRSLLTLGTVIRKLRLQP</sequence>
<dbReference type="GO" id="GO:0007018">
    <property type="term" value="P:microtubule-based movement"/>
    <property type="evidence" value="ECO:0007669"/>
    <property type="project" value="InterPro"/>
</dbReference>
<reference evidence="5" key="1">
    <citation type="journal article" date="2018" name="DNA Res.">
        <title>Multiple hybrid de novo genome assembly of finger millet, an orphan allotetraploid crop.</title>
        <authorList>
            <person name="Hatakeyama M."/>
            <person name="Aluri S."/>
            <person name="Balachadran M.T."/>
            <person name="Sivarajan S.R."/>
            <person name="Patrignani A."/>
            <person name="Gruter S."/>
            <person name="Poveda L."/>
            <person name="Shimizu-Inatsugi R."/>
            <person name="Baeten J."/>
            <person name="Francoijs K.J."/>
            <person name="Nataraja K.N."/>
            <person name="Reddy Y.A.N."/>
            <person name="Phadnis S."/>
            <person name="Ravikumar R.L."/>
            <person name="Schlapbach R."/>
            <person name="Sreeman S.M."/>
            <person name="Shimizu K.K."/>
        </authorList>
    </citation>
    <scope>NUCLEOTIDE SEQUENCE</scope>
</reference>
<keyword evidence="2 3" id="KW-0505">Motor protein</keyword>
<evidence type="ECO:0000256" key="2">
    <source>
        <dbReference type="ARBA" id="ARBA00023175"/>
    </source>
</evidence>
<organism evidence="5 6">
    <name type="scientific">Eleusine coracana subsp. coracana</name>
    <dbReference type="NCBI Taxonomy" id="191504"/>
    <lineage>
        <taxon>Eukaryota</taxon>
        <taxon>Viridiplantae</taxon>
        <taxon>Streptophyta</taxon>
        <taxon>Embryophyta</taxon>
        <taxon>Tracheophyta</taxon>
        <taxon>Spermatophyta</taxon>
        <taxon>Magnoliopsida</taxon>
        <taxon>Liliopsida</taxon>
        <taxon>Poales</taxon>
        <taxon>Poaceae</taxon>
        <taxon>PACMAD clade</taxon>
        <taxon>Chloridoideae</taxon>
        <taxon>Cynodonteae</taxon>
        <taxon>Eleusininae</taxon>
        <taxon>Eleusine</taxon>
    </lineage>
</organism>
<dbReference type="Proteomes" id="UP001054889">
    <property type="component" value="Unassembled WGS sequence"/>
</dbReference>
<comment type="caution">
    <text evidence="5">The sequence shown here is derived from an EMBL/GenBank/DDBJ whole genome shotgun (WGS) entry which is preliminary data.</text>
</comment>
<dbReference type="SUPFAM" id="SSF52540">
    <property type="entry name" value="P-loop containing nucleoside triphosphate hydrolases"/>
    <property type="match status" value="1"/>
</dbReference>
<gene>
    <name evidence="5" type="primary">gb14839</name>
    <name evidence="5" type="ORF">PR202_gb14839</name>
</gene>
<name>A0AAV5EWN6_ELECO</name>
<dbReference type="GO" id="GO:0005874">
    <property type="term" value="C:microtubule"/>
    <property type="evidence" value="ECO:0007669"/>
    <property type="project" value="UniProtKB-KW"/>
</dbReference>
<keyword evidence="3" id="KW-0067">ATP-binding</keyword>
<dbReference type="PANTHER" id="PTHR47968">
    <property type="entry name" value="CENTROMERE PROTEIN E"/>
    <property type="match status" value="1"/>
</dbReference>
<dbReference type="InterPro" id="IPR036961">
    <property type="entry name" value="Kinesin_motor_dom_sf"/>
</dbReference>
<accession>A0AAV5EWN6</accession>
<dbReference type="InterPro" id="IPR027417">
    <property type="entry name" value="P-loop_NTPase"/>
</dbReference>
<evidence type="ECO:0000259" key="4">
    <source>
        <dbReference type="PROSITE" id="PS50067"/>
    </source>
</evidence>
<dbReference type="PRINTS" id="PR00380">
    <property type="entry name" value="KINESINHEAVY"/>
</dbReference>
<evidence type="ECO:0000256" key="1">
    <source>
        <dbReference type="ARBA" id="ARBA00022701"/>
    </source>
</evidence>
<dbReference type="GO" id="GO:0005524">
    <property type="term" value="F:ATP binding"/>
    <property type="evidence" value="ECO:0007669"/>
    <property type="project" value="UniProtKB-UniRule"/>
</dbReference>
<feature type="binding site" evidence="3">
    <location>
        <begin position="119"/>
        <end position="126"/>
    </location>
    <ligand>
        <name>ATP</name>
        <dbReference type="ChEBI" id="CHEBI:30616"/>
    </ligand>
</feature>
<dbReference type="Gene3D" id="3.40.850.10">
    <property type="entry name" value="Kinesin motor domain"/>
    <property type="match status" value="2"/>
</dbReference>
<dbReference type="SMART" id="SM00129">
    <property type="entry name" value="KISc"/>
    <property type="match status" value="1"/>
</dbReference>
<dbReference type="AlphaFoldDB" id="A0AAV5EWN6"/>
<dbReference type="PANTHER" id="PTHR47968:SF18">
    <property type="entry name" value="KINESIN-LIKE PROTEIN KIN-7F"/>
    <property type="match status" value="1"/>
</dbReference>
<keyword evidence="6" id="KW-1185">Reference proteome</keyword>
<evidence type="ECO:0000313" key="6">
    <source>
        <dbReference type="Proteomes" id="UP001054889"/>
    </source>
</evidence>
<dbReference type="GO" id="GO:0003777">
    <property type="term" value="F:microtubule motor activity"/>
    <property type="evidence" value="ECO:0007669"/>
    <property type="project" value="InterPro"/>
</dbReference>
<keyword evidence="3" id="KW-0547">Nucleotide-binding</keyword>
<evidence type="ECO:0000313" key="5">
    <source>
        <dbReference type="EMBL" id="GJN26873.1"/>
    </source>
</evidence>
<dbReference type="Pfam" id="PF00225">
    <property type="entry name" value="Kinesin"/>
    <property type="match status" value="1"/>
</dbReference>
<dbReference type="InterPro" id="IPR001752">
    <property type="entry name" value="Kinesin_motor_dom"/>
</dbReference>
<proteinExistence type="inferred from homology"/>
<reference evidence="5" key="2">
    <citation type="submission" date="2021-12" db="EMBL/GenBank/DDBJ databases">
        <title>Resequencing data analysis of finger millet.</title>
        <authorList>
            <person name="Hatakeyama M."/>
            <person name="Aluri S."/>
            <person name="Balachadran M.T."/>
            <person name="Sivarajan S.R."/>
            <person name="Poveda L."/>
            <person name="Shimizu-Inatsugi R."/>
            <person name="Schlapbach R."/>
            <person name="Sreeman S.M."/>
            <person name="Shimizu K.K."/>
        </authorList>
    </citation>
    <scope>NUCLEOTIDE SEQUENCE</scope>
</reference>